<dbReference type="GO" id="GO:0006313">
    <property type="term" value="P:DNA transposition"/>
    <property type="evidence" value="ECO:0007669"/>
    <property type="project" value="InterPro"/>
</dbReference>
<organism evidence="3">
    <name type="scientific">uncultured Acetobacteraceae bacterium</name>
    <dbReference type="NCBI Taxonomy" id="169975"/>
    <lineage>
        <taxon>Bacteria</taxon>
        <taxon>Pseudomonadati</taxon>
        <taxon>Pseudomonadota</taxon>
        <taxon>Alphaproteobacteria</taxon>
        <taxon>Acetobacterales</taxon>
        <taxon>Acetobacteraceae</taxon>
        <taxon>environmental samples</taxon>
    </lineage>
</organism>
<dbReference type="InterPro" id="IPR047650">
    <property type="entry name" value="Transpos_IS110"/>
</dbReference>
<protein>
    <submittedName>
        <fullName evidence="3">Mobile element protein</fullName>
    </submittedName>
</protein>
<dbReference type="PANTHER" id="PTHR33055:SF15">
    <property type="entry name" value="TRANSPOSASE-RELATED"/>
    <property type="match status" value="1"/>
</dbReference>
<dbReference type="InterPro" id="IPR002525">
    <property type="entry name" value="Transp_IS110-like_N"/>
</dbReference>
<sequence length="412" mass="45525">MRVIGMDIHRVFAEAVALLDGKTTRLGRVDMRRDRLEEFARTALTHDDHVVVEATGNAAAVAEVLAPHVGRVVIANPKQVRLIAHAKIKTDGIDAAVLAKLYASGFLPEVWVPDERTGALRRQVSRRTQLVRQRTRIKNIVQSILHAHLVPPCPHADLFGARGRAWLAAQALPEDERLAVERHVRTLDGMLADLRAVERDIARHALDDGAVRRLMTIPGIDMVVGVGLAAAIGDVARFASAEKLVAYLGLNPSVRQSGEGPARHGRIAKQGRGHARGMLVEAAWAAARSPGPFRAFFRRISARRGQHVAAVATARKLAVLAWRLLTRGEDYAWARPALQARKQRSLELRAGQPPRRAQRGAAYDYNIKGIRERERRPAEGAEAAYRRLTDRWIQAGPRRRARTGAAKEERPS</sequence>
<dbReference type="InterPro" id="IPR003346">
    <property type="entry name" value="Transposase_20"/>
</dbReference>
<reference evidence="3" key="1">
    <citation type="submission" date="2020-02" db="EMBL/GenBank/DDBJ databases">
        <authorList>
            <person name="Meier V. D."/>
        </authorList>
    </citation>
    <scope>NUCLEOTIDE SEQUENCE</scope>
    <source>
        <strain evidence="3">AVDCRST_MAG04</strain>
    </source>
</reference>
<evidence type="ECO:0000259" key="1">
    <source>
        <dbReference type="Pfam" id="PF01548"/>
    </source>
</evidence>
<dbReference type="AlphaFoldDB" id="A0A6J4H6D6"/>
<evidence type="ECO:0000313" key="3">
    <source>
        <dbReference type="EMBL" id="CAA9214302.1"/>
    </source>
</evidence>
<gene>
    <name evidence="3" type="ORF">AVDCRST_MAG04-266</name>
</gene>
<dbReference type="Pfam" id="PF01548">
    <property type="entry name" value="DEDD_Tnp_IS110"/>
    <property type="match status" value="1"/>
</dbReference>
<dbReference type="NCBIfam" id="NF033542">
    <property type="entry name" value="transpos_IS110"/>
    <property type="match status" value="1"/>
</dbReference>
<evidence type="ECO:0000259" key="2">
    <source>
        <dbReference type="Pfam" id="PF02371"/>
    </source>
</evidence>
<feature type="domain" description="Transposase IS116/IS110/IS902 C-terminal" evidence="2">
    <location>
        <begin position="212"/>
        <end position="297"/>
    </location>
</feature>
<dbReference type="Pfam" id="PF02371">
    <property type="entry name" value="Transposase_20"/>
    <property type="match status" value="1"/>
</dbReference>
<feature type="domain" description="Transposase IS110-like N-terminal" evidence="1">
    <location>
        <begin position="4"/>
        <end position="146"/>
    </location>
</feature>
<name>A0A6J4H6D6_9PROT</name>
<dbReference type="EMBL" id="CADCTL010000019">
    <property type="protein sequence ID" value="CAA9214302.1"/>
    <property type="molecule type" value="Genomic_DNA"/>
</dbReference>
<proteinExistence type="predicted"/>
<dbReference type="PANTHER" id="PTHR33055">
    <property type="entry name" value="TRANSPOSASE FOR INSERTION SEQUENCE ELEMENT IS1111A"/>
    <property type="match status" value="1"/>
</dbReference>
<accession>A0A6J4H6D6</accession>
<dbReference type="GO" id="GO:0004803">
    <property type="term" value="F:transposase activity"/>
    <property type="evidence" value="ECO:0007669"/>
    <property type="project" value="InterPro"/>
</dbReference>
<dbReference type="GO" id="GO:0003677">
    <property type="term" value="F:DNA binding"/>
    <property type="evidence" value="ECO:0007669"/>
    <property type="project" value="InterPro"/>
</dbReference>